<accession>A0A5F1YYP8</accession>
<dbReference type="SUPFAM" id="SSF46689">
    <property type="entry name" value="Homeodomain-like"/>
    <property type="match status" value="1"/>
</dbReference>
<protein>
    <submittedName>
        <fullName evidence="6">AraC family transcriptional regulator</fullName>
    </submittedName>
</protein>
<comment type="caution">
    <text evidence="6">The sequence shown here is derived from an EMBL/GenBank/DDBJ whole genome shotgun (WGS) entry which is preliminary data.</text>
</comment>
<dbReference type="SMART" id="SM00342">
    <property type="entry name" value="HTH_ARAC"/>
    <property type="match status" value="1"/>
</dbReference>
<keyword evidence="4" id="KW-1133">Transmembrane helix</keyword>
<keyword evidence="2" id="KW-0238">DNA-binding</keyword>
<evidence type="ECO:0000313" key="6">
    <source>
        <dbReference type="EMBL" id="TGK29476.1"/>
    </source>
</evidence>
<dbReference type="Pfam" id="PF12833">
    <property type="entry name" value="HTH_18"/>
    <property type="match status" value="1"/>
</dbReference>
<dbReference type="EMBL" id="RQFA01000072">
    <property type="protein sequence ID" value="TGK29476.1"/>
    <property type="molecule type" value="Genomic_DNA"/>
</dbReference>
<name>A0A5F1YYP8_9LEPT</name>
<sequence>MIYPDLGSFVIGAGLVQSLLLAFFFFNSNRRGKRSALLGWAFLLLSILFLTAFVFQSGIIFQFPHISRLGFPLGASAAPLFSVALRRYFGYPKDHRIWEWIFFAVPVLMFSYSIPYFLLSAEEKLAYIFQERVQPHPECTALGLITLLTNVAVFVRIYYRLGILSEEFSKAAFIEIVLFRRFVFICIVLLVASVLLFAVLPGIRSETLSHAALSLWVIGFAWFRVYAENSEEVMAIAQDSEKVKYRKSLLSEEAISEIGERIFQILNQEEFYLDPESDLGSLSAKLGLSVHAVSQTIGRYFGKSFLELCRELRIEKAKRLLLETDHPVLRVGLDAGFNSKTSFLRAFKEETGMTPTSFRAKQS</sequence>
<feature type="transmembrane region" description="Helical" evidence="4">
    <location>
        <begin position="6"/>
        <end position="26"/>
    </location>
</feature>
<feature type="transmembrane region" description="Helical" evidence="4">
    <location>
        <begin position="101"/>
        <end position="121"/>
    </location>
</feature>
<keyword evidence="4" id="KW-0472">Membrane</keyword>
<dbReference type="Proteomes" id="UP000298277">
    <property type="component" value="Unassembled WGS sequence"/>
</dbReference>
<dbReference type="Gene3D" id="1.10.10.60">
    <property type="entry name" value="Homeodomain-like"/>
    <property type="match status" value="1"/>
</dbReference>
<dbReference type="OrthoDB" id="326536at2"/>
<keyword evidence="4" id="KW-0812">Transmembrane</keyword>
<dbReference type="PANTHER" id="PTHR43280">
    <property type="entry name" value="ARAC-FAMILY TRANSCRIPTIONAL REGULATOR"/>
    <property type="match status" value="1"/>
</dbReference>
<evidence type="ECO:0000259" key="5">
    <source>
        <dbReference type="PROSITE" id="PS01124"/>
    </source>
</evidence>
<dbReference type="AlphaFoldDB" id="A0A5F1YYP8"/>
<dbReference type="PROSITE" id="PS01124">
    <property type="entry name" value="HTH_ARAC_FAMILY_2"/>
    <property type="match status" value="1"/>
</dbReference>
<keyword evidence="3" id="KW-0804">Transcription</keyword>
<dbReference type="GO" id="GO:0003700">
    <property type="term" value="F:DNA-binding transcription factor activity"/>
    <property type="evidence" value="ECO:0007669"/>
    <property type="project" value="InterPro"/>
</dbReference>
<organism evidence="6 7">
    <name type="scientific">Leptospira gomenensis</name>
    <dbReference type="NCBI Taxonomy" id="2484974"/>
    <lineage>
        <taxon>Bacteria</taxon>
        <taxon>Pseudomonadati</taxon>
        <taxon>Spirochaetota</taxon>
        <taxon>Spirochaetia</taxon>
        <taxon>Leptospirales</taxon>
        <taxon>Leptospiraceae</taxon>
        <taxon>Leptospira</taxon>
    </lineage>
</organism>
<keyword evidence="7" id="KW-1185">Reference proteome</keyword>
<dbReference type="InterPro" id="IPR018060">
    <property type="entry name" value="HTH_AraC"/>
</dbReference>
<reference evidence="6" key="1">
    <citation type="journal article" date="2019" name="PLoS Negl. Trop. Dis.">
        <title>Revisiting the worldwide diversity of Leptospira species in the environment.</title>
        <authorList>
            <person name="Vincent A.T."/>
            <person name="Schiettekatte O."/>
            <person name="Bourhy P."/>
            <person name="Veyrier F.J."/>
            <person name="Picardeau M."/>
        </authorList>
    </citation>
    <scope>NUCLEOTIDE SEQUENCE [LARGE SCALE GENOMIC DNA]</scope>
    <source>
        <strain evidence="6">201800299</strain>
    </source>
</reference>
<feature type="transmembrane region" description="Helical" evidence="4">
    <location>
        <begin position="69"/>
        <end position="89"/>
    </location>
</feature>
<feature type="transmembrane region" description="Helical" evidence="4">
    <location>
        <begin position="38"/>
        <end position="63"/>
    </location>
</feature>
<gene>
    <name evidence="6" type="ORF">EHQ17_16005</name>
</gene>
<evidence type="ECO:0000256" key="2">
    <source>
        <dbReference type="ARBA" id="ARBA00023125"/>
    </source>
</evidence>
<evidence type="ECO:0000256" key="1">
    <source>
        <dbReference type="ARBA" id="ARBA00023015"/>
    </source>
</evidence>
<feature type="transmembrane region" description="Helical" evidence="4">
    <location>
        <begin position="209"/>
        <end position="227"/>
    </location>
</feature>
<proteinExistence type="predicted"/>
<dbReference type="InterPro" id="IPR018062">
    <property type="entry name" value="HTH_AraC-typ_CS"/>
</dbReference>
<dbReference type="RefSeq" id="WP_135591629.1">
    <property type="nucleotide sequence ID" value="NZ_RQEZ01000053.1"/>
</dbReference>
<dbReference type="PANTHER" id="PTHR43280:SF29">
    <property type="entry name" value="ARAC-FAMILY TRANSCRIPTIONAL REGULATOR"/>
    <property type="match status" value="1"/>
</dbReference>
<feature type="transmembrane region" description="Helical" evidence="4">
    <location>
        <begin position="141"/>
        <end position="161"/>
    </location>
</feature>
<feature type="transmembrane region" description="Helical" evidence="4">
    <location>
        <begin position="182"/>
        <end position="203"/>
    </location>
</feature>
<dbReference type="PROSITE" id="PS00041">
    <property type="entry name" value="HTH_ARAC_FAMILY_1"/>
    <property type="match status" value="1"/>
</dbReference>
<dbReference type="InterPro" id="IPR009057">
    <property type="entry name" value="Homeodomain-like_sf"/>
</dbReference>
<dbReference type="GO" id="GO:0043565">
    <property type="term" value="F:sequence-specific DNA binding"/>
    <property type="evidence" value="ECO:0007669"/>
    <property type="project" value="InterPro"/>
</dbReference>
<feature type="domain" description="HTH araC/xylS-type" evidence="5">
    <location>
        <begin position="260"/>
        <end position="361"/>
    </location>
</feature>
<evidence type="ECO:0000313" key="7">
    <source>
        <dbReference type="Proteomes" id="UP000298277"/>
    </source>
</evidence>
<evidence type="ECO:0000256" key="3">
    <source>
        <dbReference type="ARBA" id="ARBA00023163"/>
    </source>
</evidence>
<keyword evidence="1" id="KW-0805">Transcription regulation</keyword>
<evidence type="ECO:0000256" key="4">
    <source>
        <dbReference type="SAM" id="Phobius"/>
    </source>
</evidence>